<gene>
    <name evidence="4" type="ORF">GCM10007968_32300</name>
</gene>
<protein>
    <submittedName>
        <fullName evidence="4">3-hexulose-6-phosphate synthase</fullName>
    </submittedName>
</protein>
<evidence type="ECO:0000256" key="2">
    <source>
        <dbReference type="ARBA" id="ARBA00023277"/>
    </source>
</evidence>
<dbReference type="PANTHER" id="PTHR35039:SF3">
    <property type="entry name" value="3-KETO-L-GULONATE-6-PHOSPHATE DECARBOXYLASE SGBH-RELATED"/>
    <property type="match status" value="1"/>
</dbReference>
<dbReference type="InterPro" id="IPR041710">
    <property type="entry name" value="HPS/KGPDC"/>
</dbReference>
<feature type="domain" description="Orotidine 5'-phosphate decarboxylase" evidence="3">
    <location>
        <begin position="2"/>
        <end position="201"/>
    </location>
</feature>
<dbReference type="SMART" id="SM00934">
    <property type="entry name" value="OMPdecase"/>
    <property type="match status" value="1"/>
</dbReference>
<name>A0A917S9H7_9BACL</name>
<keyword evidence="2" id="KW-0119">Carbohydrate metabolism</keyword>
<organism evidence="4 5">
    <name type="scientific">Sporolactobacillus putidus</name>
    <dbReference type="NCBI Taxonomy" id="492735"/>
    <lineage>
        <taxon>Bacteria</taxon>
        <taxon>Bacillati</taxon>
        <taxon>Bacillota</taxon>
        <taxon>Bacilli</taxon>
        <taxon>Bacillales</taxon>
        <taxon>Sporolactobacillaceae</taxon>
        <taxon>Sporolactobacillus</taxon>
    </lineage>
</organism>
<evidence type="ECO:0000313" key="5">
    <source>
        <dbReference type="Proteomes" id="UP000654670"/>
    </source>
</evidence>
<reference evidence="4" key="2">
    <citation type="submission" date="2020-09" db="EMBL/GenBank/DDBJ databases">
        <authorList>
            <person name="Sun Q."/>
            <person name="Ohkuma M."/>
        </authorList>
    </citation>
    <scope>NUCLEOTIDE SEQUENCE</scope>
    <source>
        <strain evidence="4">JCM 15325</strain>
    </source>
</reference>
<dbReference type="RefSeq" id="WP_188805294.1">
    <property type="nucleotide sequence ID" value="NZ_BMOK01000026.1"/>
</dbReference>
<dbReference type="GO" id="GO:0006207">
    <property type="term" value="P:'de novo' pyrimidine nucleobase biosynthetic process"/>
    <property type="evidence" value="ECO:0007669"/>
    <property type="project" value="InterPro"/>
</dbReference>
<dbReference type="AlphaFoldDB" id="A0A917S9H7"/>
<evidence type="ECO:0000256" key="1">
    <source>
        <dbReference type="ARBA" id="ARBA00023239"/>
    </source>
</evidence>
<reference evidence="4" key="1">
    <citation type="journal article" date="2014" name="Int. J. Syst. Evol. Microbiol.">
        <title>Complete genome sequence of Corynebacterium casei LMG S-19264T (=DSM 44701T), isolated from a smear-ripened cheese.</title>
        <authorList>
            <consortium name="US DOE Joint Genome Institute (JGI-PGF)"/>
            <person name="Walter F."/>
            <person name="Albersmeier A."/>
            <person name="Kalinowski J."/>
            <person name="Ruckert C."/>
        </authorList>
    </citation>
    <scope>NUCLEOTIDE SEQUENCE</scope>
    <source>
        <strain evidence="4">JCM 15325</strain>
    </source>
</reference>
<evidence type="ECO:0000313" key="4">
    <source>
        <dbReference type="EMBL" id="GGL65845.1"/>
    </source>
</evidence>
<keyword evidence="5" id="KW-1185">Reference proteome</keyword>
<dbReference type="CDD" id="cd04726">
    <property type="entry name" value="KGPDC_HPS"/>
    <property type="match status" value="1"/>
</dbReference>
<accession>A0A917S9H7</accession>
<evidence type="ECO:0000259" key="3">
    <source>
        <dbReference type="SMART" id="SM00934"/>
    </source>
</evidence>
<dbReference type="Proteomes" id="UP000654670">
    <property type="component" value="Unassembled WGS sequence"/>
</dbReference>
<dbReference type="InterPro" id="IPR013785">
    <property type="entry name" value="Aldolase_TIM"/>
</dbReference>
<sequence>MKLQIAIDRVPLDQAESFARKLAPYSDILEAGTSLIKDYGVQALAALKKAAPDTALLGDMKTIDEGDYEFRQGYRSGADILTVMGASSVATIEKCYRVAEQTGREMMIDLLECAPETIGRISDFSNAIYCLHTSVDKGATADPNGDILAFKKRFPSVRRIAIAGGINLGSIEKLKESSPEIVIVGSGITKAGDPALAAQNFRKAMA</sequence>
<dbReference type="GO" id="GO:0019854">
    <property type="term" value="P:L-ascorbic acid catabolic process"/>
    <property type="evidence" value="ECO:0007669"/>
    <property type="project" value="TreeGrafter"/>
</dbReference>
<proteinExistence type="predicted"/>
<dbReference type="EMBL" id="BMOK01000026">
    <property type="protein sequence ID" value="GGL65845.1"/>
    <property type="molecule type" value="Genomic_DNA"/>
</dbReference>
<dbReference type="Gene3D" id="3.20.20.70">
    <property type="entry name" value="Aldolase class I"/>
    <property type="match status" value="1"/>
</dbReference>
<keyword evidence="1" id="KW-0456">Lyase</keyword>
<dbReference type="SUPFAM" id="SSF51366">
    <property type="entry name" value="Ribulose-phoshate binding barrel"/>
    <property type="match status" value="1"/>
</dbReference>
<dbReference type="Pfam" id="PF00215">
    <property type="entry name" value="OMPdecase"/>
    <property type="match status" value="1"/>
</dbReference>
<comment type="caution">
    <text evidence="4">The sequence shown here is derived from an EMBL/GenBank/DDBJ whole genome shotgun (WGS) entry which is preliminary data.</text>
</comment>
<dbReference type="PANTHER" id="PTHR35039">
    <property type="entry name" value="3-KETO-L-GULONATE-6-PHOSPHATE DECARBOXYLASE SGBH-RELATED"/>
    <property type="match status" value="1"/>
</dbReference>
<dbReference type="GO" id="GO:0033982">
    <property type="term" value="F:3-dehydro-L-gulonate-6-phosphate decarboxylase activity"/>
    <property type="evidence" value="ECO:0007669"/>
    <property type="project" value="TreeGrafter"/>
</dbReference>
<dbReference type="InterPro" id="IPR011060">
    <property type="entry name" value="RibuloseP-bd_barrel"/>
</dbReference>
<dbReference type="GO" id="GO:0004590">
    <property type="term" value="F:orotidine-5'-phosphate decarboxylase activity"/>
    <property type="evidence" value="ECO:0007669"/>
    <property type="project" value="InterPro"/>
</dbReference>
<dbReference type="InterPro" id="IPR001754">
    <property type="entry name" value="OMPdeCOase_dom"/>
</dbReference>